<reference evidence="4" key="1">
    <citation type="journal article" date="2019" name="Int. J. Syst. Evol. Microbiol.">
        <title>The Global Catalogue of Microorganisms (GCM) 10K type strain sequencing project: providing services to taxonomists for standard genome sequencing and annotation.</title>
        <authorList>
            <consortium name="The Broad Institute Genomics Platform"/>
            <consortium name="The Broad Institute Genome Sequencing Center for Infectious Disease"/>
            <person name="Wu L."/>
            <person name="Ma J."/>
        </authorList>
    </citation>
    <scope>NUCLEOTIDE SEQUENCE [LARGE SCALE GENOMIC DNA]</scope>
    <source>
        <strain evidence="4">CCUG 61948</strain>
    </source>
</reference>
<keyword evidence="2" id="KW-0560">Oxidoreductase</keyword>
<dbReference type="Pfam" id="PF00106">
    <property type="entry name" value="adh_short"/>
    <property type="match status" value="1"/>
</dbReference>
<dbReference type="PROSITE" id="PS51257">
    <property type="entry name" value="PROKAR_LIPOPROTEIN"/>
    <property type="match status" value="1"/>
</dbReference>
<dbReference type="PRINTS" id="PR00081">
    <property type="entry name" value="GDHRDH"/>
</dbReference>
<keyword evidence="4" id="KW-1185">Reference proteome</keyword>
<accession>A0ABW3B426</accession>
<dbReference type="EMBL" id="JBHTHY010000005">
    <property type="protein sequence ID" value="MFD0797339.1"/>
    <property type="molecule type" value="Genomic_DNA"/>
</dbReference>
<dbReference type="Pfam" id="PF13561">
    <property type="entry name" value="adh_short_C2"/>
    <property type="match status" value="1"/>
</dbReference>
<dbReference type="RefSeq" id="WP_379933598.1">
    <property type="nucleotide sequence ID" value="NZ_JBHTHY010000005.1"/>
</dbReference>
<sequence length="269" mass="28936">MSTRIKKVLVITGAAGGIGSACAKALKTYKLVITDYSQEQVKKVTERLIAQGYDAVGHACDITKKEEVRRLREYALAQGPFAGLVHTAGVSGSGQDPKNVFRIDLVGTDIIVNAFYEAATKESVLILFASIMGHTVGPNPDYDEALKKPQQESSFDKLAGFVNGDADIMYNFAKRGVHLLCKDNAMRFGQKGARIVTVSPGVIMTPMAVKAAEEHPERMSQMKEMTPLGRNGTPDDIANVVKFLLSADASFITGSDILVDGGIVTQLVK</sequence>
<dbReference type="PANTHER" id="PTHR24321">
    <property type="entry name" value="DEHYDROGENASES, SHORT CHAIN"/>
    <property type="match status" value="1"/>
</dbReference>
<evidence type="ECO:0000256" key="1">
    <source>
        <dbReference type="ARBA" id="ARBA00006484"/>
    </source>
</evidence>
<dbReference type="InterPro" id="IPR036291">
    <property type="entry name" value="NAD(P)-bd_dom_sf"/>
</dbReference>
<organism evidence="3 4">
    <name type="scientific">Maribacter chungangensis</name>
    <dbReference type="NCBI Taxonomy" id="1069117"/>
    <lineage>
        <taxon>Bacteria</taxon>
        <taxon>Pseudomonadati</taxon>
        <taxon>Bacteroidota</taxon>
        <taxon>Flavobacteriia</taxon>
        <taxon>Flavobacteriales</taxon>
        <taxon>Flavobacteriaceae</taxon>
        <taxon>Maribacter</taxon>
    </lineage>
</organism>
<dbReference type="PANTHER" id="PTHR24321:SF8">
    <property type="entry name" value="ESTRADIOL 17-BETA-DEHYDROGENASE 8-RELATED"/>
    <property type="match status" value="1"/>
</dbReference>
<evidence type="ECO:0000256" key="2">
    <source>
        <dbReference type="ARBA" id="ARBA00023002"/>
    </source>
</evidence>
<evidence type="ECO:0000313" key="3">
    <source>
        <dbReference type="EMBL" id="MFD0797339.1"/>
    </source>
</evidence>
<protein>
    <submittedName>
        <fullName evidence="3">SDR family oxidoreductase</fullName>
    </submittedName>
</protein>
<proteinExistence type="inferred from homology"/>
<dbReference type="InterPro" id="IPR002347">
    <property type="entry name" value="SDR_fam"/>
</dbReference>
<name>A0ABW3B426_9FLAO</name>
<dbReference type="CDD" id="cd05233">
    <property type="entry name" value="SDR_c"/>
    <property type="match status" value="1"/>
</dbReference>
<dbReference type="Gene3D" id="3.40.50.720">
    <property type="entry name" value="NAD(P)-binding Rossmann-like Domain"/>
    <property type="match status" value="1"/>
</dbReference>
<comment type="similarity">
    <text evidence="1">Belongs to the short-chain dehydrogenases/reductases (SDR) family.</text>
</comment>
<gene>
    <name evidence="3" type="ORF">ACFQZJ_07700</name>
</gene>
<evidence type="ECO:0000313" key="4">
    <source>
        <dbReference type="Proteomes" id="UP001597012"/>
    </source>
</evidence>
<dbReference type="SUPFAM" id="SSF51735">
    <property type="entry name" value="NAD(P)-binding Rossmann-fold domains"/>
    <property type="match status" value="1"/>
</dbReference>
<dbReference type="Proteomes" id="UP001597012">
    <property type="component" value="Unassembled WGS sequence"/>
</dbReference>
<comment type="caution">
    <text evidence="3">The sequence shown here is derived from an EMBL/GenBank/DDBJ whole genome shotgun (WGS) entry which is preliminary data.</text>
</comment>